<keyword evidence="1" id="KW-0732">Signal</keyword>
<name>A0A9P5ND19_GYMJU</name>
<feature type="signal peptide" evidence="1">
    <location>
        <begin position="1"/>
        <end position="22"/>
    </location>
</feature>
<dbReference type="EMBL" id="JADNYJ010000141">
    <property type="protein sequence ID" value="KAF8880358.1"/>
    <property type="molecule type" value="Genomic_DNA"/>
</dbReference>
<dbReference type="Proteomes" id="UP000724874">
    <property type="component" value="Unassembled WGS sequence"/>
</dbReference>
<organism evidence="2 3">
    <name type="scientific">Gymnopilus junonius</name>
    <name type="common">Spectacular rustgill mushroom</name>
    <name type="synonym">Gymnopilus spectabilis subsp. junonius</name>
    <dbReference type="NCBI Taxonomy" id="109634"/>
    <lineage>
        <taxon>Eukaryota</taxon>
        <taxon>Fungi</taxon>
        <taxon>Dikarya</taxon>
        <taxon>Basidiomycota</taxon>
        <taxon>Agaricomycotina</taxon>
        <taxon>Agaricomycetes</taxon>
        <taxon>Agaricomycetidae</taxon>
        <taxon>Agaricales</taxon>
        <taxon>Agaricineae</taxon>
        <taxon>Hymenogastraceae</taxon>
        <taxon>Gymnopilus</taxon>
    </lineage>
</organism>
<gene>
    <name evidence="2" type="ORF">CPB84DRAFT_278960</name>
</gene>
<dbReference type="OrthoDB" id="3065797at2759"/>
<comment type="caution">
    <text evidence="2">The sequence shown here is derived from an EMBL/GenBank/DDBJ whole genome shotgun (WGS) entry which is preliminary data.</text>
</comment>
<proteinExistence type="predicted"/>
<evidence type="ECO:0000313" key="2">
    <source>
        <dbReference type="EMBL" id="KAF8880358.1"/>
    </source>
</evidence>
<keyword evidence="3" id="KW-1185">Reference proteome</keyword>
<dbReference type="AlphaFoldDB" id="A0A9P5ND19"/>
<accession>A0A9P5ND19</accession>
<protein>
    <submittedName>
        <fullName evidence="2">Uncharacterized protein</fullName>
    </submittedName>
</protein>
<evidence type="ECO:0000313" key="3">
    <source>
        <dbReference type="Proteomes" id="UP000724874"/>
    </source>
</evidence>
<evidence type="ECO:0000256" key="1">
    <source>
        <dbReference type="SAM" id="SignalP"/>
    </source>
</evidence>
<reference evidence="2" key="1">
    <citation type="submission" date="2020-11" db="EMBL/GenBank/DDBJ databases">
        <authorList>
            <consortium name="DOE Joint Genome Institute"/>
            <person name="Ahrendt S."/>
            <person name="Riley R."/>
            <person name="Andreopoulos W."/>
            <person name="LaButti K."/>
            <person name="Pangilinan J."/>
            <person name="Ruiz-duenas F.J."/>
            <person name="Barrasa J.M."/>
            <person name="Sanchez-Garcia M."/>
            <person name="Camarero S."/>
            <person name="Miyauchi S."/>
            <person name="Serrano A."/>
            <person name="Linde D."/>
            <person name="Babiker R."/>
            <person name="Drula E."/>
            <person name="Ayuso-Fernandez I."/>
            <person name="Pacheco R."/>
            <person name="Padilla G."/>
            <person name="Ferreira P."/>
            <person name="Barriuso J."/>
            <person name="Kellner H."/>
            <person name="Castanera R."/>
            <person name="Alfaro M."/>
            <person name="Ramirez L."/>
            <person name="Pisabarro A.G."/>
            <person name="Kuo A."/>
            <person name="Tritt A."/>
            <person name="Lipzen A."/>
            <person name="He G."/>
            <person name="Yan M."/>
            <person name="Ng V."/>
            <person name="Cullen D."/>
            <person name="Martin F."/>
            <person name="Rosso M.-N."/>
            <person name="Henrissat B."/>
            <person name="Hibbett D."/>
            <person name="Martinez A.T."/>
            <person name="Grigoriev I.V."/>
        </authorList>
    </citation>
    <scope>NUCLEOTIDE SEQUENCE</scope>
    <source>
        <strain evidence="2">AH 44721</strain>
    </source>
</reference>
<feature type="chain" id="PRO_5040248092" evidence="1">
    <location>
        <begin position="23"/>
        <end position="204"/>
    </location>
</feature>
<sequence length="204" mass="23770">MISHFFCHLGTLLLHLFRNGATEHAHIKYRSSYEEALEVIYEVFGSIRKQDIELRRRITSEKKEEPQYAKFLPREWADIIERPFDEIGIFLLKENSKQNKKTEEMPELMHMHLSDRQPNTKAEENRFLIPIPASYELCQEAALALLEPYERTASHAILMGLFPGPRNQLLLSTLTPGSYGPYVATTRPLEITVSWKPPQISNFW</sequence>